<keyword evidence="1" id="KW-0812">Transmembrane</keyword>
<accession>F8K396</accession>
<reference evidence="4" key="1">
    <citation type="submission" date="2011-12" db="EMBL/GenBank/DDBJ databases">
        <title>Complete genome sequence of Streptomyces cattleya strain DSM 46488.</title>
        <authorList>
            <person name="Ou H.-Y."/>
            <person name="Li P."/>
            <person name="Zhao C."/>
            <person name="O'Hagan D."/>
            <person name="Deng Z."/>
        </authorList>
    </citation>
    <scope>NUCLEOTIDE SEQUENCE [LARGE SCALE GENOMIC DNA]</scope>
    <source>
        <strain evidence="4">ATCC 35852 / DSM 46488 / JCM 4925 / NBRC 14057 / NRRL 8057</strain>
    </source>
</reference>
<evidence type="ECO:0000256" key="1">
    <source>
        <dbReference type="SAM" id="Phobius"/>
    </source>
</evidence>
<protein>
    <recommendedName>
        <fullName evidence="2">Acyltransferase 3 domain-containing protein</fullName>
    </recommendedName>
</protein>
<dbReference type="KEGG" id="scy:SCATT_14500"/>
<feature type="transmembrane region" description="Helical" evidence="1">
    <location>
        <begin position="171"/>
        <end position="191"/>
    </location>
</feature>
<dbReference type="InterPro" id="IPR050879">
    <property type="entry name" value="Acyltransferase_3"/>
</dbReference>
<dbReference type="eggNOG" id="COG1835">
    <property type="taxonomic scope" value="Bacteria"/>
</dbReference>
<dbReference type="PATRIC" id="fig|1003195.11.peg.3028"/>
<keyword evidence="1" id="KW-0472">Membrane</keyword>
<feature type="transmembrane region" description="Helical" evidence="1">
    <location>
        <begin position="341"/>
        <end position="361"/>
    </location>
</feature>
<feature type="transmembrane region" description="Helical" evidence="1">
    <location>
        <begin position="222"/>
        <end position="241"/>
    </location>
</feature>
<dbReference type="PANTHER" id="PTHR23028:SF53">
    <property type="entry name" value="ACYL_TRANSF_3 DOMAIN-CONTAINING PROTEIN"/>
    <property type="match status" value="1"/>
</dbReference>
<feature type="transmembrane region" description="Helical" evidence="1">
    <location>
        <begin position="123"/>
        <end position="143"/>
    </location>
</feature>
<feature type="transmembrane region" description="Helical" evidence="1">
    <location>
        <begin position="282"/>
        <end position="302"/>
    </location>
</feature>
<dbReference type="OrthoDB" id="9807745at2"/>
<accession>G8WZ72</accession>
<dbReference type="GO" id="GO:0016020">
    <property type="term" value="C:membrane"/>
    <property type="evidence" value="ECO:0007669"/>
    <property type="project" value="TreeGrafter"/>
</dbReference>
<dbReference type="GO" id="GO:0016747">
    <property type="term" value="F:acyltransferase activity, transferring groups other than amino-acyl groups"/>
    <property type="evidence" value="ECO:0007669"/>
    <property type="project" value="InterPro"/>
</dbReference>
<dbReference type="EMBL" id="CP003219">
    <property type="protein sequence ID" value="AEW93821.1"/>
    <property type="molecule type" value="Genomic_DNA"/>
</dbReference>
<evidence type="ECO:0000259" key="2">
    <source>
        <dbReference type="Pfam" id="PF01757"/>
    </source>
</evidence>
<dbReference type="PANTHER" id="PTHR23028">
    <property type="entry name" value="ACETYLTRANSFERASE"/>
    <property type="match status" value="1"/>
</dbReference>
<dbReference type="HOGENOM" id="CLU_005679_2_3_11"/>
<gene>
    <name evidence="3" type="ordered locus">SCATT_14500</name>
</gene>
<dbReference type="GO" id="GO:0009103">
    <property type="term" value="P:lipopolysaccharide biosynthetic process"/>
    <property type="evidence" value="ECO:0007669"/>
    <property type="project" value="TreeGrafter"/>
</dbReference>
<keyword evidence="1" id="KW-1133">Transmembrane helix</keyword>
<evidence type="ECO:0000313" key="4">
    <source>
        <dbReference type="Proteomes" id="UP000007842"/>
    </source>
</evidence>
<organism evidence="3 4">
    <name type="scientific">Streptantibioticus cattleyicolor (strain ATCC 35852 / DSM 46488 / JCM 4925 / NBRC 14057 / NRRL 8057)</name>
    <name type="common">Streptomyces cattleya</name>
    <dbReference type="NCBI Taxonomy" id="1003195"/>
    <lineage>
        <taxon>Bacteria</taxon>
        <taxon>Bacillati</taxon>
        <taxon>Actinomycetota</taxon>
        <taxon>Actinomycetes</taxon>
        <taxon>Kitasatosporales</taxon>
        <taxon>Streptomycetaceae</taxon>
        <taxon>Streptantibioticus</taxon>
    </lineage>
</organism>
<feature type="domain" description="Acyltransferase 3" evidence="2">
    <location>
        <begin position="39"/>
        <end position="361"/>
    </location>
</feature>
<dbReference type="KEGG" id="sct:SCAT_1447"/>
<sequence>MGTAMPVHDSPPLPPVAVTAATPSAAAPTGPGRRPRLYVLDGLRLLAALYVVAYHYTAFAEHDPHPWGRPVHEVFPVFNRFSSYGFLGVQLFFLISGFVICMTAWGRTPKDFLISRVTRLFPAYWFAIAATTVFVLLAGGHWLRYGRGIDQFLTNLTMLQDPLKVSDVDGVYWTLWCELVFYLLFLVVVRAGLSYQRVVSFCGIWLVAGVISTGSGDSIVRTLTMPGQAPYFAGGVAIYLMHRYGPDLLLAGLTGLCWLLSLHQLATQLPEVSGHVGHHLQFGYAAAFVTACYAVLIAAALGRLDWIRWRGLTTLGALTYPLYLLHEDIGWGVILHLHDTVPAWALVGGVTAFFLYAAWLVHRYVERPLARYLKRGLSKPRPAR</sequence>
<dbReference type="Proteomes" id="UP000007842">
    <property type="component" value="Chromosome"/>
</dbReference>
<name>F8K396_STREN</name>
<feature type="transmembrane region" description="Helical" evidence="1">
    <location>
        <begin position="248"/>
        <end position="266"/>
    </location>
</feature>
<feature type="transmembrane region" description="Helical" evidence="1">
    <location>
        <begin position="198"/>
        <end position="216"/>
    </location>
</feature>
<dbReference type="Pfam" id="PF01757">
    <property type="entry name" value="Acyl_transf_3"/>
    <property type="match status" value="1"/>
</dbReference>
<dbReference type="STRING" id="1003195.SCATT_14500"/>
<feature type="transmembrane region" description="Helical" evidence="1">
    <location>
        <begin position="43"/>
        <end position="61"/>
    </location>
</feature>
<dbReference type="AlphaFoldDB" id="F8K396"/>
<feature type="transmembrane region" description="Helical" evidence="1">
    <location>
        <begin position="309"/>
        <end position="326"/>
    </location>
</feature>
<feature type="transmembrane region" description="Helical" evidence="1">
    <location>
        <begin position="81"/>
        <end position="102"/>
    </location>
</feature>
<evidence type="ECO:0000313" key="3">
    <source>
        <dbReference type="EMBL" id="AEW93821.1"/>
    </source>
</evidence>
<keyword evidence="4" id="KW-1185">Reference proteome</keyword>
<dbReference type="InterPro" id="IPR002656">
    <property type="entry name" value="Acyl_transf_3_dom"/>
</dbReference>
<proteinExistence type="predicted"/>